<feature type="region of interest" description="Disordered" evidence="1">
    <location>
        <begin position="1"/>
        <end position="22"/>
    </location>
</feature>
<accession>A0A1X2GL78</accession>
<reference evidence="2 3" key="1">
    <citation type="submission" date="2016-07" db="EMBL/GenBank/DDBJ databases">
        <title>Pervasive Adenine N6-methylation of Active Genes in Fungi.</title>
        <authorList>
            <consortium name="DOE Joint Genome Institute"/>
            <person name="Mondo S.J."/>
            <person name="Dannebaum R.O."/>
            <person name="Kuo R.C."/>
            <person name="Labutti K."/>
            <person name="Haridas S."/>
            <person name="Kuo A."/>
            <person name="Salamov A."/>
            <person name="Ahrendt S.R."/>
            <person name="Lipzen A."/>
            <person name="Sullivan W."/>
            <person name="Andreopoulos W.B."/>
            <person name="Clum A."/>
            <person name="Lindquist E."/>
            <person name="Daum C."/>
            <person name="Ramamoorthy G.K."/>
            <person name="Gryganskyi A."/>
            <person name="Culley D."/>
            <person name="Magnuson J.K."/>
            <person name="James T.Y."/>
            <person name="O'Malley M.A."/>
            <person name="Stajich J.E."/>
            <person name="Spatafora J.W."/>
            <person name="Visel A."/>
            <person name="Grigoriev I.V."/>
        </authorList>
    </citation>
    <scope>NUCLEOTIDE SEQUENCE [LARGE SCALE GENOMIC DNA]</scope>
    <source>
        <strain evidence="2 3">NRRL 3301</strain>
    </source>
</reference>
<sequence length="288" mass="32569">MHQSQEPRVQAIPMHKQLDTRPTTLLPNTLQSSVLLRRVALQQSWTKEQIDRELNVLLTHRLYTVKDLLALSQESWEVIDFLPSVKNVLQATISQDWEPIPDKITKQKTKKPKKKINTRPLANDLWIQTHQHSLVSPSLPSPQQEHDFVSLNDDLLCDDPLTIQNTLRNLSLGYDPDWLDPTPVSPTKLVKNVRFQDHHCIIDDFYPSSAFSSLSSPPTSPLLLNHPSLSTPPPVPVSFSPSWPYQPRVAEDEKALLTAAAAALVIRRTGSRRKHPPIQPSFAITEAV</sequence>
<keyword evidence="3" id="KW-1185">Reference proteome</keyword>
<protein>
    <submittedName>
        <fullName evidence="2">Uncharacterized protein</fullName>
    </submittedName>
</protein>
<gene>
    <name evidence="2" type="ORF">DM01DRAFT_1019050</name>
</gene>
<dbReference type="AlphaFoldDB" id="A0A1X2GL78"/>
<evidence type="ECO:0000256" key="1">
    <source>
        <dbReference type="SAM" id="MobiDB-lite"/>
    </source>
</evidence>
<dbReference type="OrthoDB" id="426882at2759"/>
<evidence type="ECO:0000313" key="2">
    <source>
        <dbReference type="EMBL" id="ORX56357.1"/>
    </source>
</evidence>
<comment type="caution">
    <text evidence="2">The sequence shown here is derived from an EMBL/GenBank/DDBJ whole genome shotgun (WGS) entry which is preliminary data.</text>
</comment>
<evidence type="ECO:0000313" key="3">
    <source>
        <dbReference type="Proteomes" id="UP000242146"/>
    </source>
</evidence>
<dbReference type="Proteomes" id="UP000242146">
    <property type="component" value="Unassembled WGS sequence"/>
</dbReference>
<proteinExistence type="predicted"/>
<dbReference type="EMBL" id="MCGT01000010">
    <property type="protein sequence ID" value="ORX56357.1"/>
    <property type="molecule type" value="Genomic_DNA"/>
</dbReference>
<organism evidence="2 3">
    <name type="scientific">Hesseltinella vesiculosa</name>
    <dbReference type="NCBI Taxonomy" id="101127"/>
    <lineage>
        <taxon>Eukaryota</taxon>
        <taxon>Fungi</taxon>
        <taxon>Fungi incertae sedis</taxon>
        <taxon>Mucoromycota</taxon>
        <taxon>Mucoromycotina</taxon>
        <taxon>Mucoromycetes</taxon>
        <taxon>Mucorales</taxon>
        <taxon>Cunninghamellaceae</taxon>
        <taxon>Hesseltinella</taxon>
    </lineage>
</organism>
<name>A0A1X2GL78_9FUNG</name>